<gene>
    <name evidence="2" type="ORF">JOE42_003755</name>
</gene>
<protein>
    <recommendedName>
        <fullName evidence="4">DUF3159 domain-containing protein</fullName>
    </recommendedName>
</protein>
<reference evidence="2 3" key="1">
    <citation type="submission" date="2021-01" db="EMBL/GenBank/DDBJ databases">
        <title>Genomics of switchgrass bacterial isolates.</title>
        <authorList>
            <person name="Shade A."/>
        </authorList>
    </citation>
    <scope>NUCLEOTIDE SEQUENCE [LARGE SCALE GENOMIC DNA]</scope>
    <source>
        <strain evidence="2 3">PvP111</strain>
    </source>
</reference>
<keyword evidence="1" id="KW-0472">Membrane</keyword>
<evidence type="ECO:0000313" key="3">
    <source>
        <dbReference type="Proteomes" id="UP000703038"/>
    </source>
</evidence>
<dbReference type="Proteomes" id="UP000703038">
    <property type="component" value="Unassembled WGS sequence"/>
</dbReference>
<dbReference type="Pfam" id="PF11361">
    <property type="entry name" value="DUF3159"/>
    <property type="match status" value="1"/>
</dbReference>
<evidence type="ECO:0000256" key="1">
    <source>
        <dbReference type="SAM" id="Phobius"/>
    </source>
</evidence>
<comment type="caution">
    <text evidence="2">The sequence shown here is derived from an EMBL/GenBank/DDBJ whole genome shotgun (WGS) entry which is preliminary data.</text>
</comment>
<organism evidence="2 3">
    <name type="scientific">Rhodococcoides corynebacterioides</name>
    <dbReference type="NCBI Taxonomy" id="53972"/>
    <lineage>
        <taxon>Bacteria</taxon>
        <taxon>Bacillati</taxon>
        <taxon>Actinomycetota</taxon>
        <taxon>Actinomycetes</taxon>
        <taxon>Mycobacteriales</taxon>
        <taxon>Nocardiaceae</taxon>
        <taxon>Rhodococcoides</taxon>
    </lineage>
</organism>
<feature type="transmembrane region" description="Helical" evidence="1">
    <location>
        <begin position="101"/>
        <end position="122"/>
    </location>
</feature>
<dbReference type="PIRSF" id="PIRSF010219">
    <property type="entry name" value="UCP010219"/>
    <property type="match status" value="1"/>
</dbReference>
<evidence type="ECO:0008006" key="4">
    <source>
        <dbReference type="Google" id="ProtNLM"/>
    </source>
</evidence>
<keyword evidence="3" id="KW-1185">Reference proteome</keyword>
<dbReference type="RefSeq" id="WP_239532494.1">
    <property type="nucleotide sequence ID" value="NZ_JAFBBK010000001.1"/>
</dbReference>
<dbReference type="EMBL" id="JAFBBK010000001">
    <property type="protein sequence ID" value="MBM7417022.1"/>
    <property type="molecule type" value="Genomic_DNA"/>
</dbReference>
<keyword evidence="1" id="KW-1133">Transmembrane helix</keyword>
<proteinExistence type="predicted"/>
<evidence type="ECO:0000313" key="2">
    <source>
        <dbReference type="EMBL" id="MBM7417022.1"/>
    </source>
</evidence>
<dbReference type="InterPro" id="IPR016566">
    <property type="entry name" value="UCP010219"/>
</dbReference>
<feature type="transmembrane region" description="Helical" evidence="1">
    <location>
        <begin position="180"/>
        <end position="204"/>
    </location>
</feature>
<feature type="transmembrane region" description="Helical" evidence="1">
    <location>
        <begin position="75"/>
        <end position="95"/>
    </location>
</feature>
<name>A0ABS2KYM9_9NOCA</name>
<sequence length="213" mass="22278">MTNQPHDSTQDAPTTDAGARVVDSLGGTSGMIRTAIPVVVFVVANAVWTLPVAIGAAVIVALGLTIHRVRGGESIAAASGGLVGVLAAGAVAAMSGSASGYFLLGIWTSLVAGVVVLASVVIRRPVTGLLWNALHGNRYAWRRNSSVRRAHDIATLTFAVLFGARYLVQDWLYDTDATGWLAVAKIAMGAPLFAVAVLVTVWAFRRSTTHFVR</sequence>
<keyword evidence="1" id="KW-0812">Transmembrane</keyword>
<accession>A0ABS2KYM9</accession>
<feature type="transmembrane region" description="Helical" evidence="1">
    <location>
        <begin position="35"/>
        <end position="63"/>
    </location>
</feature>